<dbReference type="Proteomes" id="UP000799539">
    <property type="component" value="Unassembled WGS sequence"/>
</dbReference>
<keyword evidence="2" id="KW-1185">Reference proteome</keyword>
<sequence length="178" mass="19992">MEIRLQSSSYDPSAPAQPLPADQRFTWVWRCRCNSSGRACKRRAECHAPVCCVREFSEAAWSCPVLEDDSDVLEIWSRSAGGHRYSAPSCLLHIVCICRISSFSHLKCFSFTSFRVAWLYLVVRLAFAVQCRAGTFALQLHTSIFSIAMETCGKGKRGAMSMPCTRQPPIRRCRTTTG</sequence>
<organism evidence="1 2">
    <name type="scientific">Cercospora zeae-maydis SCOH1-5</name>
    <dbReference type="NCBI Taxonomy" id="717836"/>
    <lineage>
        <taxon>Eukaryota</taxon>
        <taxon>Fungi</taxon>
        <taxon>Dikarya</taxon>
        <taxon>Ascomycota</taxon>
        <taxon>Pezizomycotina</taxon>
        <taxon>Dothideomycetes</taxon>
        <taxon>Dothideomycetidae</taxon>
        <taxon>Mycosphaerellales</taxon>
        <taxon>Mycosphaerellaceae</taxon>
        <taxon>Cercospora</taxon>
    </lineage>
</organism>
<accession>A0A6A6F7Z1</accession>
<protein>
    <submittedName>
        <fullName evidence="1">Uncharacterized protein</fullName>
    </submittedName>
</protein>
<reference evidence="1" key="1">
    <citation type="journal article" date="2020" name="Stud. Mycol.">
        <title>101 Dothideomycetes genomes: a test case for predicting lifestyles and emergence of pathogens.</title>
        <authorList>
            <person name="Haridas S."/>
            <person name="Albert R."/>
            <person name="Binder M."/>
            <person name="Bloem J."/>
            <person name="Labutti K."/>
            <person name="Salamov A."/>
            <person name="Andreopoulos B."/>
            <person name="Baker S."/>
            <person name="Barry K."/>
            <person name="Bills G."/>
            <person name="Bluhm B."/>
            <person name="Cannon C."/>
            <person name="Castanera R."/>
            <person name="Culley D."/>
            <person name="Daum C."/>
            <person name="Ezra D."/>
            <person name="Gonzalez J."/>
            <person name="Henrissat B."/>
            <person name="Kuo A."/>
            <person name="Liang C."/>
            <person name="Lipzen A."/>
            <person name="Lutzoni F."/>
            <person name="Magnuson J."/>
            <person name="Mondo S."/>
            <person name="Nolan M."/>
            <person name="Ohm R."/>
            <person name="Pangilinan J."/>
            <person name="Park H.-J."/>
            <person name="Ramirez L."/>
            <person name="Alfaro M."/>
            <person name="Sun H."/>
            <person name="Tritt A."/>
            <person name="Yoshinaga Y."/>
            <person name="Zwiers L.-H."/>
            <person name="Turgeon B."/>
            <person name="Goodwin S."/>
            <person name="Spatafora J."/>
            <person name="Crous P."/>
            <person name="Grigoriev I."/>
        </authorList>
    </citation>
    <scope>NUCLEOTIDE SEQUENCE</scope>
    <source>
        <strain evidence="1">SCOH1-5</strain>
    </source>
</reference>
<gene>
    <name evidence="1" type="ORF">CERZMDRAFT_122026</name>
</gene>
<evidence type="ECO:0000313" key="2">
    <source>
        <dbReference type="Proteomes" id="UP000799539"/>
    </source>
</evidence>
<proteinExistence type="predicted"/>
<dbReference type="EMBL" id="ML992685">
    <property type="protein sequence ID" value="KAF2209753.1"/>
    <property type="molecule type" value="Genomic_DNA"/>
</dbReference>
<evidence type="ECO:0000313" key="1">
    <source>
        <dbReference type="EMBL" id="KAF2209753.1"/>
    </source>
</evidence>
<dbReference type="AlphaFoldDB" id="A0A6A6F7Z1"/>
<name>A0A6A6F7Z1_9PEZI</name>